<name>A0ABW1A813_9ACTN</name>
<dbReference type="PROSITE" id="PS50928">
    <property type="entry name" value="ABC_TM1"/>
    <property type="match status" value="1"/>
</dbReference>
<evidence type="ECO:0000259" key="8">
    <source>
        <dbReference type="PROSITE" id="PS50928"/>
    </source>
</evidence>
<dbReference type="Gene3D" id="1.10.3720.10">
    <property type="entry name" value="MetI-like"/>
    <property type="match status" value="1"/>
</dbReference>
<dbReference type="EMBL" id="JBHSON010000041">
    <property type="protein sequence ID" value="MFC5749285.1"/>
    <property type="molecule type" value="Genomic_DNA"/>
</dbReference>
<evidence type="ECO:0000256" key="2">
    <source>
        <dbReference type="ARBA" id="ARBA00022448"/>
    </source>
</evidence>
<dbReference type="InterPro" id="IPR045621">
    <property type="entry name" value="BPD_transp_1_N"/>
</dbReference>
<sequence length="333" mass="35498">MPDTETRARARGRLAPRQASGQARYIVRRVYYAVFVVWAAYTITWLLLFLIPSNSAEVMLRNISGGNSAADRAAVAALEHRYGLDRPPLEQYLTLLWRAVRGDFGTSTATGRPVIEVIGQALPSTIQLGLAGLVLGTFLGLGIALAANAVRTPFLRNLLFSLPPLFSSLPAFFVGLLLVQAFAFGLKIVPAAGTGSTAHLVLPAITIAIPASAGIAQVTAKSLYVNLRSPYADHLRAKGVPHRRILLTHAFRNAVIPATTLLGMSIGGVLAGTVVVETVFSRQGLGRLMQSSVTLQDIPVVQGVVVFSAVLYAVANLLVDLVYPKIDPRISIG</sequence>
<evidence type="ECO:0000256" key="7">
    <source>
        <dbReference type="RuleBase" id="RU363032"/>
    </source>
</evidence>
<organism evidence="9 10">
    <name type="scientific">Actinomadura rugatobispora</name>
    <dbReference type="NCBI Taxonomy" id="1994"/>
    <lineage>
        <taxon>Bacteria</taxon>
        <taxon>Bacillati</taxon>
        <taxon>Actinomycetota</taxon>
        <taxon>Actinomycetes</taxon>
        <taxon>Streptosporangiales</taxon>
        <taxon>Thermomonosporaceae</taxon>
        <taxon>Actinomadura</taxon>
    </lineage>
</organism>
<evidence type="ECO:0000256" key="3">
    <source>
        <dbReference type="ARBA" id="ARBA00022475"/>
    </source>
</evidence>
<evidence type="ECO:0000313" key="10">
    <source>
        <dbReference type="Proteomes" id="UP001596074"/>
    </source>
</evidence>
<evidence type="ECO:0000256" key="5">
    <source>
        <dbReference type="ARBA" id="ARBA00022989"/>
    </source>
</evidence>
<evidence type="ECO:0000256" key="6">
    <source>
        <dbReference type="ARBA" id="ARBA00023136"/>
    </source>
</evidence>
<feature type="transmembrane region" description="Helical" evidence="7">
    <location>
        <begin position="128"/>
        <end position="150"/>
    </location>
</feature>
<dbReference type="PANTHER" id="PTHR43163">
    <property type="entry name" value="DIPEPTIDE TRANSPORT SYSTEM PERMEASE PROTEIN DPPB-RELATED"/>
    <property type="match status" value="1"/>
</dbReference>
<feature type="domain" description="ABC transmembrane type-1" evidence="8">
    <location>
        <begin position="122"/>
        <end position="323"/>
    </location>
</feature>
<feature type="transmembrane region" description="Helical" evidence="7">
    <location>
        <begin position="162"/>
        <end position="186"/>
    </location>
</feature>
<dbReference type="RefSeq" id="WP_378285003.1">
    <property type="nucleotide sequence ID" value="NZ_JBHSON010000041.1"/>
</dbReference>
<dbReference type="InterPro" id="IPR035906">
    <property type="entry name" value="MetI-like_sf"/>
</dbReference>
<feature type="transmembrane region" description="Helical" evidence="7">
    <location>
        <begin position="30"/>
        <end position="51"/>
    </location>
</feature>
<dbReference type="Pfam" id="PF00528">
    <property type="entry name" value="BPD_transp_1"/>
    <property type="match status" value="1"/>
</dbReference>
<comment type="subcellular location">
    <subcellularLocation>
        <location evidence="1 7">Cell membrane</location>
        <topology evidence="1 7">Multi-pass membrane protein</topology>
    </subcellularLocation>
</comment>
<reference evidence="10" key="1">
    <citation type="journal article" date="2019" name="Int. J. Syst. Evol. Microbiol.">
        <title>The Global Catalogue of Microorganisms (GCM) 10K type strain sequencing project: providing services to taxonomists for standard genome sequencing and annotation.</title>
        <authorList>
            <consortium name="The Broad Institute Genomics Platform"/>
            <consortium name="The Broad Institute Genome Sequencing Center for Infectious Disease"/>
            <person name="Wu L."/>
            <person name="Ma J."/>
        </authorList>
    </citation>
    <scope>NUCLEOTIDE SEQUENCE [LARGE SCALE GENOMIC DNA]</scope>
    <source>
        <strain evidence="10">KCTC 42087</strain>
    </source>
</reference>
<protein>
    <submittedName>
        <fullName evidence="9">ABC transporter permease</fullName>
    </submittedName>
</protein>
<keyword evidence="3" id="KW-1003">Cell membrane</keyword>
<gene>
    <name evidence="9" type="ORF">ACFPZN_27005</name>
</gene>
<dbReference type="InterPro" id="IPR000515">
    <property type="entry name" value="MetI-like"/>
</dbReference>
<evidence type="ECO:0000313" key="9">
    <source>
        <dbReference type="EMBL" id="MFC5749285.1"/>
    </source>
</evidence>
<dbReference type="SUPFAM" id="SSF161098">
    <property type="entry name" value="MetI-like"/>
    <property type="match status" value="1"/>
</dbReference>
<feature type="transmembrane region" description="Helical" evidence="7">
    <location>
        <begin position="254"/>
        <end position="280"/>
    </location>
</feature>
<feature type="transmembrane region" description="Helical" evidence="7">
    <location>
        <begin position="300"/>
        <end position="323"/>
    </location>
</feature>
<keyword evidence="2 7" id="KW-0813">Transport</keyword>
<feature type="transmembrane region" description="Helical" evidence="7">
    <location>
        <begin position="198"/>
        <end position="220"/>
    </location>
</feature>
<keyword evidence="6 7" id="KW-0472">Membrane</keyword>
<dbReference type="PANTHER" id="PTHR43163:SF6">
    <property type="entry name" value="DIPEPTIDE TRANSPORT SYSTEM PERMEASE PROTEIN DPPB-RELATED"/>
    <property type="match status" value="1"/>
</dbReference>
<keyword evidence="4 7" id="KW-0812">Transmembrane</keyword>
<dbReference type="Proteomes" id="UP001596074">
    <property type="component" value="Unassembled WGS sequence"/>
</dbReference>
<keyword evidence="5 7" id="KW-1133">Transmembrane helix</keyword>
<evidence type="ECO:0000256" key="1">
    <source>
        <dbReference type="ARBA" id="ARBA00004651"/>
    </source>
</evidence>
<evidence type="ECO:0000256" key="4">
    <source>
        <dbReference type="ARBA" id="ARBA00022692"/>
    </source>
</evidence>
<comment type="similarity">
    <text evidence="7">Belongs to the binding-protein-dependent transport system permease family.</text>
</comment>
<proteinExistence type="inferred from homology"/>
<comment type="caution">
    <text evidence="9">The sequence shown here is derived from an EMBL/GenBank/DDBJ whole genome shotgun (WGS) entry which is preliminary data.</text>
</comment>
<keyword evidence="10" id="KW-1185">Reference proteome</keyword>
<dbReference type="Pfam" id="PF19300">
    <property type="entry name" value="BPD_transp_1_N"/>
    <property type="match status" value="1"/>
</dbReference>
<accession>A0ABW1A813</accession>